<dbReference type="InterPro" id="IPR012349">
    <property type="entry name" value="Split_barrel_FMN-bd"/>
</dbReference>
<comment type="cofactor">
    <cofactor evidence="1">
        <name>FMN</name>
        <dbReference type="ChEBI" id="CHEBI:58210"/>
    </cofactor>
</comment>
<evidence type="ECO:0000259" key="5">
    <source>
        <dbReference type="Pfam" id="PF12766"/>
    </source>
</evidence>
<evidence type="ECO:0000256" key="1">
    <source>
        <dbReference type="ARBA" id="ARBA00001917"/>
    </source>
</evidence>
<dbReference type="GO" id="GO:0010181">
    <property type="term" value="F:FMN binding"/>
    <property type="evidence" value="ECO:0007669"/>
    <property type="project" value="InterPro"/>
</dbReference>
<evidence type="ECO:0000256" key="4">
    <source>
        <dbReference type="ARBA" id="ARBA00023002"/>
    </source>
</evidence>
<keyword evidence="4" id="KW-0560">Oxidoreductase</keyword>
<evidence type="ECO:0000256" key="2">
    <source>
        <dbReference type="ARBA" id="ARBA00022630"/>
    </source>
</evidence>
<evidence type="ECO:0000313" key="6">
    <source>
        <dbReference type="EMBL" id="KUM27731.1"/>
    </source>
</evidence>
<accession>A0A101KVH6</accession>
<dbReference type="Pfam" id="PF12766">
    <property type="entry name" value="Pyridox_oxase_2"/>
    <property type="match status" value="1"/>
</dbReference>
<dbReference type="GO" id="GO:0004733">
    <property type="term" value="F:pyridoxamine phosphate oxidase activity"/>
    <property type="evidence" value="ECO:0007669"/>
    <property type="project" value="InterPro"/>
</dbReference>
<dbReference type="InterPro" id="IPR024624">
    <property type="entry name" value="Pyridox_Oxase_Alr4036_FMN-bd"/>
</dbReference>
<dbReference type="Proteomes" id="UP000053176">
    <property type="component" value="Unassembled WGS sequence"/>
</dbReference>
<proteinExistence type="predicted"/>
<dbReference type="PANTHER" id="PTHR10851:SF0">
    <property type="entry name" value="PYRIDOXINE-5'-PHOSPHATE OXIDASE"/>
    <property type="match status" value="1"/>
</dbReference>
<keyword evidence="3" id="KW-0288">FMN</keyword>
<feature type="domain" description="Pyridoxamine 5'-phosphate oxidase Alr4036 family FMN-binding" evidence="5">
    <location>
        <begin position="17"/>
        <end position="100"/>
    </location>
</feature>
<dbReference type="GO" id="GO:0008615">
    <property type="term" value="P:pyridoxine biosynthetic process"/>
    <property type="evidence" value="ECO:0007669"/>
    <property type="project" value="InterPro"/>
</dbReference>
<evidence type="ECO:0000313" key="7">
    <source>
        <dbReference type="Proteomes" id="UP000053176"/>
    </source>
</evidence>
<organism evidence="6 7">
    <name type="scientific">Rhizobium loti</name>
    <name type="common">Mesorhizobium loti</name>
    <dbReference type="NCBI Taxonomy" id="381"/>
    <lineage>
        <taxon>Bacteria</taxon>
        <taxon>Pseudomonadati</taxon>
        <taxon>Pseudomonadota</taxon>
        <taxon>Alphaproteobacteria</taxon>
        <taxon>Hyphomicrobiales</taxon>
        <taxon>Phyllobacteriaceae</taxon>
        <taxon>Mesorhizobium</taxon>
    </lineage>
</organism>
<dbReference type="OrthoDB" id="5120525at2"/>
<dbReference type="AlphaFoldDB" id="A0A101KVH6"/>
<sequence length="155" mass="16717">MIPSARGDALSAIWLTLQDAAERRTAFTAMQLATIGATAAPQIRTIILRRFDQSAGALFFISDRRAPKVRDILKNPNVALAGYDPGSNTQLRMEGRASVVDDEAARRDVWALLRPPTRKMFDAPLAPGTPMEAGLESGHLAAAAWSRMARMSAAA</sequence>
<dbReference type="Gene3D" id="2.30.110.10">
    <property type="entry name" value="Electron Transport, Fmn-binding Protein, Chain A"/>
    <property type="match status" value="1"/>
</dbReference>
<dbReference type="EMBL" id="LPWA01000068">
    <property type="protein sequence ID" value="KUM27731.1"/>
    <property type="molecule type" value="Genomic_DNA"/>
</dbReference>
<dbReference type="PANTHER" id="PTHR10851">
    <property type="entry name" value="PYRIDOXINE-5-PHOSPHATE OXIDASE"/>
    <property type="match status" value="1"/>
</dbReference>
<comment type="caution">
    <text evidence="6">The sequence shown here is derived from an EMBL/GenBank/DDBJ whole genome shotgun (WGS) entry which is preliminary data.</text>
</comment>
<keyword evidence="2" id="KW-0285">Flavoprotein</keyword>
<name>A0A101KVH6_RHILI</name>
<evidence type="ECO:0000256" key="3">
    <source>
        <dbReference type="ARBA" id="ARBA00022643"/>
    </source>
</evidence>
<dbReference type="SUPFAM" id="SSF50475">
    <property type="entry name" value="FMN-binding split barrel"/>
    <property type="match status" value="1"/>
</dbReference>
<reference evidence="6 7" key="1">
    <citation type="submission" date="2015-12" db="EMBL/GenBank/DDBJ databases">
        <title>Draft genome sequence of Mesorhizobium sp. UFLA 01-765, a multitolerant efficient symbiont and plant-growth promoting strain isolated from Zn-mining soil using Leucaena leucocephala as a trap plant.</title>
        <authorList>
            <person name="Rangel W.M."/>
            <person name="Thijs S."/>
            <person name="Longatti S.M."/>
            <person name="Moreira F.M."/>
            <person name="Weyens N."/>
            <person name="Vangronsveld J."/>
            <person name="Van Hamme J.D."/>
            <person name="Bottos E.M."/>
            <person name="Rineau F."/>
        </authorList>
    </citation>
    <scope>NUCLEOTIDE SEQUENCE [LARGE SCALE GENOMIC DNA]</scope>
    <source>
        <strain evidence="6 7">UFLA 01-765</strain>
    </source>
</reference>
<dbReference type="InterPro" id="IPR000659">
    <property type="entry name" value="Pyridox_Oxase"/>
</dbReference>
<gene>
    <name evidence="6" type="ORF">AU467_15160</name>
</gene>
<protein>
    <recommendedName>
        <fullName evidence="5">Pyridoxamine 5'-phosphate oxidase Alr4036 family FMN-binding domain-containing protein</fullName>
    </recommendedName>
</protein>